<evidence type="ECO:0008006" key="4">
    <source>
        <dbReference type="Google" id="ProtNLM"/>
    </source>
</evidence>
<feature type="transmembrane region" description="Helical" evidence="1">
    <location>
        <begin position="200"/>
        <end position="218"/>
    </location>
</feature>
<dbReference type="RefSeq" id="WP_170087134.1">
    <property type="nucleotide sequence ID" value="NZ_JABAFG010000002.1"/>
</dbReference>
<dbReference type="Proteomes" id="UP000591071">
    <property type="component" value="Unassembled WGS sequence"/>
</dbReference>
<protein>
    <recommendedName>
        <fullName evidence="4">GHKL domain-containing protein</fullName>
    </recommendedName>
</protein>
<dbReference type="EMBL" id="JABAFG010000002">
    <property type="protein sequence ID" value="NME27407.1"/>
    <property type="molecule type" value="Genomic_DNA"/>
</dbReference>
<organism evidence="2 3">
    <name type="scientific">Megasphaera hexanoica</name>
    <dbReference type="NCBI Taxonomy" id="1675036"/>
    <lineage>
        <taxon>Bacteria</taxon>
        <taxon>Bacillati</taxon>
        <taxon>Bacillota</taxon>
        <taxon>Negativicutes</taxon>
        <taxon>Veillonellales</taxon>
        <taxon>Veillonellaceae</taxon>
        <taxon>Megasphaera</taxon>
    </lineage>
</organism>
<evidence type="ECO:0000313" key="2">
    <source>
        <dbReference type="EMBL" id="NME27407.1"/>
    </source>
</evidence>
<feature type="transmembrane region" description="Helical" evidence="1">
    <location>
        <begin position="6"/>
        <end position="31"/>
    </location>
</feature>
<feature type="transmembrane region" description="Helical" evidence="1">
    <location>
        <begin position="72"/>
        <end position="88"/>
    </location>
</feature>
<evidence type="ECO:0000256" key="1">
    <source>
        <dbReference type="SAM" id="Phobius"/>
    </source>
</evidence>
<keyword evidence="1" id="KW-0472">Membrane</keyword>
<keyword evidence="1" id="KW-0812">Transmembrane</keyword>
<keyword evidence="1" id="KW-1133">Transmembrane helix</keyword>
<evidence type="ECO:0000313" key="3">
    <source>
        <dbReference type="Proteomes" id="UP000591071"/>
    </source>
</evidence>
<feature type="transmembrane region" description="Helical" evidence="1">
    <location>
        <begin position="126"/>
        <end position="149"/>
    </location>
</feature>
<gene>
    <name evidence="2" type="ORF">HF872_02015</name>
</gene>
<proteinExistence type="predicted"/>
<sequence>MYSSSLAVGLLLLALLPSIFVQYRVFVPLLAPYQSRRLAKAFILMYAAIVLCVVFVFSQGIVGIAWISFKDIISLHAIPYLLLGLLYVPSYRLQYVFVLGMQGLYIVALFTFIMNLELLIIPSSQFFYYIVFFLLAYMLSYIILAPLLLKFFRSLFITYHMVDMLSFWKYTAWIPVSLILYSAILAHTNEPIAREYLIPRVLQALFGICIAITMYLGTRKMHYAIELKRENAALLTQMEMFADYTRMLQSAQRRMSIYRHDTRHQLRLLSKLIQEKDDTASLALLKTLTQELAQTRPYHWGENTCIRKTLLPLIEKAREDGIPVMADLSLAPHLPFEQELAQAAARLVNAAIAVSRSQDKSKQSITIIARQTETTIMLLIGNRQTGPVLMDAEGHPQNGPYAEVIPALHQFIINHQGVGRYTCKKGWVIANVRIPCKGGAAV</sequence>
<feature type="transmembrane region" description="Helical" evidence="1">
    <location>
        <begin position="43"/>
        <end position="66"/>
    </location>
</feature>
<accession>A0A848BWH1</accession>
<dbReference type="AlphaFoldDB" id="A0A848BWH1"/>
<feature type="transmembrane region" description="Helical" evidence="1">
    <location>
        <begin position="170"/>
        <end position="188"/>
    </location>
</feature>
<comment type="caution">
    <text evidence="2">The sequence shown here is derived from an EMBL/GenBank/DDBJ whole genome shotgun (WGS) entry which is preliminary data.</text>
</comment>
<name>A0A848BWH1_9FIRM</name>
<feature type="transmembrane region" description="Helical" evidence="1">
    <location>
        <begin position="95"/>
        <end position="114"/>
    </location>
</feature>
<reference evidence="2 3" key="1">
    <citation type="submission" date="2020-04" db="EMBL/GenBank/DDBJ databases">
        <authorList>
            <person name="Hitch T.C.A."/>
            <person name="Wylensek D."/>
            <person name="Clavel T."/>
        </authorList>
    </citation>
    <scope>NUCLEOTIDE SEQUENCE [LARGE SCALE GENOMIC DNA]</scope>
    <source>
        <strain evidence="2 3">Oil-RF-744-FAT-WT-6-1</strain>
    </source>
</reference>